<evidence type="ECO:0000256" key="1">
    <source>
        <dbReference type="SAM" id="Coils"/>
    </source>
</evidence>
<feature type="coiled-coil region" evidence="1">
    <location>
        <begin position="5"/>
        <end position="152"/>
    </location>
</feature>
<evidence type="ECO:0000313" key="2">
    <source>
        <dbReference type="EMBL" id="KOB59896.1"/>
    </source>
</evidence>
<gene>
    <name evidence="2" type="ORF">PFHG_01617</name>
</gene>
<proteinExistence type="predicted"/>
<dbReference type="OrthoDB" id="369888at2759"/>
<dbReference type="EMBL" id="CH671947">
    <property type="protein sequence ID" value="KOB59896.1"/>
    <property type="molecule type" value="Genomic_DNA"/>
</dbReference>
<sequence>MDMGVEKLLNQLNELESKNRLIHIEIEELKITQNELNKKEKEVTYYMEQSKFLIVDIENICTNLKLMEKENIQLNNDIDRVNLICKNVETTLHNEFVKVEIAEQKNNLSEHNEDKDKDRNVNNDLIESIDMIKNIMLNIEDSDEELNKLNEIKNKNYLLNQISIEDLYEIYEDTKEKYQANSFKNQCDKIAIVDYKTHTYFCNPMHLLHMINLLAEKIRINKNDPNFNFVTMSNFYGVNEKKEKEKKMENFGLSELNKIMINHYKSKKINVDK</sequence>
<organism evidence="2 3">
    <name type="scientific">Plasmodium falciparum (isolate HB3)</name>
    <dbReference type="NCBI Taxonomy" id="137071"/>
    <lineage>
        <taxon>Eukaryota</taxon>
        <taxon>Sar</taxon>
        <taxon>Alveolata</taxon>
        <taxon>Apicomplexa</taxon>
        <taxon>Aconoidasida</taxon>
        <taxon>Haemosporida</taxon>
        <taxon>Plasmodiidae</taxon>
        <taxon>Plasmodium</taxon>
        <taxon>Plasmodium (Laverania)</taxon>
    </lineage>
</organism>
<reference evidence="3" key="2">
    <citation type="submission" date="2006-03" db="EMBL/GenBank/DDBJ databases">
        <title>The genome sequence of the Plasmodium falciparum HB3.</title>
        <authorList>
            <consortium name="The Broad Institute Genome Sequencing Platform"/>
            <person name="Birren B."/>
            <person name="Lander E."/>
            <person name="Galagan J."/>
            <person name="Nusbaum C."/>
            <person name="Devon K."/>
            <person name="Henn M."/>
            <person name="Jaffe D."/>
            <person name="Butler J."/>
            <person name="Alvarez P."/>
            <person name="Gnerre S."/>
            <person name="Grabherr M."/>
            <person name="Kleber M."/>
            <person name="Mauceli E."/>
            <person name="Brockman W."/>
            <person name="MacCallum I.A."/>
            <person name="Rounsley S."/>
            <person name="Young S."/>
            <person name="LaButti K."/>
            <person name="Pushparaj V."/>
            <person name="DeCaprio D."/>
            <person name="Crawford M."/>
            <person name="Koehrsen M."/>
            <person name="Engels R."/>
            <person name="Montgomery P."/>
            <person name="Pearson M."/>
            <person name="Howarth C."/>
            <person name="Larson L."/>
            <person name="Luoma S."/>
            <person name="White J."/>
            <person name="Kodira C."/>
            <person name="Zeng Q."/>
            <person name="Oleary S."/>
            <person name="Yandava C."/>
            <person name="Alvarado L."/>
            <person name="Wirth D."/>
            <person name="Volkman S."/>
            <person name="Hartl D."/>
        </authorList>
    </citation>
    <scope>NUCLEOTIDE SEQUENCE [LARGE SCALE GENOMIC DNA]</scope>
</reference>
<dbReference type="KEGG" id="pfh:PFHG_01617"/>
<dbReference type="Proteomes" id="UP000054289">
    <property type="component" value="Unassembled WGS sequence"/>
</dbReference>
<accession>A0A0L7KA13</accession>
<keyword evidence="1" id="KW-0175">Coiled coil</keyword>
<evidence type="ECO:0000313" key="3">
    <source>
        <dbReference type="Proteomes" id="UP000054289"/>
    </source>
</evidence>
<protein>
    <submittedName>
        <fullName evidence="2">Uncharacterized protein</fullName>
    </submittedName>
</protein>
<dbReference type="AlphaFoldDB" id="A0A0L7KA13"/>
<name>A0A0L7KA13_PLAFX</name>
<reference evidence="2 3" key="1">
    <citation type="submission" date="2006-03" db="EMBL/GenBank/DDBJ databases">
        <title>Annotation of Plasmodium falciparum HB3.</title>
        <authorList>
            <consortium name="The Broad Institute Genome Sequencing Platform"/>
            <person name="Volkman S.K."/>
            <person name="Neafsey D.E."/>
            <person name="Dash A.P."/>
            <person name="Chitnis C.E."/>
            <person name="Hartl D.L."/>
            <person name="Young S.K."/>
            <person name="Zeng Q."/>
            <person name="Koehrsen M."/>
            <person name="Alvarado L."/>
            <person name="Berlin A."/>
            <person name="Borenstein D."/>
            <person name="Chapman S.B."/>
            <person name="Chen Z."/>
            <person name="Engels R."/>
            <person name="Freedman E."/>
            <person name="Gellesch M."/>
            <person name="Goldberg J."/>
            <person name="Griggs A."/>
            <person name="Gujja S."/>
            <person name="Heilman E.R."/>
            <person name="Heiman D.I."/>
            <person name="Howarth C."/>
            <person name="Jen D."/>
            <person name="Larson L."/>
            <person name="Mehta T."/>
            <person name="Neiman D."/>
            <person name="Park D."/>
            <person name="Pearson M."/>
            <person name="Roberts A."/>
            <person name="Saif S."/>
            <person name="Shea T."/>
            <person name="Shenoy N."/>
            <person name="Sisk P."/>
            <person name="Stolte C."/>
            <person name="Sykes S."/>
            <person name="Walk T."/>
            <person name="White J."/>
            <person name="Yandava C."/>
            <person name="Haas B."/>
            <person name="Henn M.R."/>
            <person name="Nusbaum C."/>
            <person name="Birren B."/>
        </authorList>
    </citation>
    <scope>NUCLEOTIDE SEQUENCE [LARGE SCALE GENOMIC DNA]</scope>
    <source>
        <strain evidence="2">HB3</strain>
    </source>
</reference>
<dbReference type="OMA" id="KTHSYFC"/>